<dbReference type="EMBL" id="QCYK01000002">
    <property type="protein sequence ID" value="PUZ24773.1"/>
    <property type="molecule type" value="Genomic_DNA"/>
</dbReference>
<dbReference type="PRINTS" id="PR00598">
    <property type="entry name" value="HTHMARR"/>
</dbReference>
<dbReference type="Gene3D" id="1.10.10.10">
    <property type="entry name" value="Winged helix-like DNA-binding domain superfamily/Winged helix DNA-binding domain"/>
    <property type="match status" value="1"/>
</dbReference>
<dbReference type="InterPro" id="IPR036388">
    <property type="entry name" value="WH-like_DNA-bd_sf"/>
</dbReference>
<evidence type="ECO:0000313" key="2">
    <source>
        <dbReference type="EMBL" id="PUZ24773.1"/>
    </source>
</evidence>
<evidence type="ECO:0000259" key="1">
    <source>
        <dbReference type="PROSITE" id="PS50995"/>
    </source>
</evidence>
<keyword evidence="3" id="KW-1185">Reference proteome</keyword>
<dbReference type="Pfam" id="PF12802">
    <property type="entry name" value="MarR_2"/>
    <property type="match status" value="1"/>
</dbReference>
<dbReference type="SMART" id="SM00347">
    <property type="entry name" value="HTH_MARR"/>
    <property type="match status" value="1"/>
</dbReference>
<dbReference type="OrthoDB" id="948423at2"/>
<dbReference type="AlphaFoldDB" id="A0A2T7BEW8"/>
<accession>A0A2T7BEW8</accession>
<dbReference type="InterPro" id="IPR000835">
    <property type="entry name" value="HTH_MarR-typ"/>
</dbReference>
<proteinExistence type="predicted"/>
<dbReference type="PANTHER" id="PTHR33164:SF43">
    <property type="entry name" value="HTH-TYPE TRANSCRIPTIONAL REPRESSOR YETL"/>
    <property type="match status" value="1"/>
</dbReference>
<dbReference type="InterPro" id="IPR039422">
    <property type="entry name" value="MarR/SlyA-like"/>
</dbReference>
<protein>
    <submittedName>
        <fullName evidence="2">MarR family transcriptional regulator</fullName>
    </submittedName>
</protein>
<name>A0A2T7BEW8_9BACT</name>
<reference evidence="2 3" key="1">
    <citation type="submission" date="2018-04" db="EMBL/GenBank/DDBJ databases">
        <title>Chitinophaga fuyangensis sp. nov., isolated from soil in a chemical factory.</title>
        <authorList>
            <person name="Chen K."/>
        </authorList>
    </citation>
    <scope>NUCLEOTIDE SEQUENCE [LARGE SCALE GENOMIC DNA]</scope>
    <source>
        <strain evidence="2 3">LY-1</strain>
    </source>
</reference>
<evidence type="ECO:0000313" key="3">
    <source>
        <dbReference type="Proteomes" id="UP000244450"/>
    </source>
</evidence>
<dbReference type="GO" id="GO:0003700">
    <property type="term" value="F:DNA-binding transcription factor activity"/>
    <property type="evidence" value="ECO:0007669"/>
    <property type="project" value="InterPro"/>
</dbReference>
<dbReference type="PANTHER" id="PTHR33164">
    <property type="entry name" value="TRANSCRIPTIONAL REGULATOR, MARR FAMILY"/>
    <property type="match status" value="1"/>
</dbReference>
<dbReference type="SUPFAM" id="SSF46785">
    <property type="entry name" value="Winged helix' DNA-binding domain"/>
    <property type="match status" value="1"/>
</dbReference>
<dbReference type="PROSITE" id="PS50995">
    <property type="entry name" value="HTH_MARR_2"/>
    <property type="match status" value="1"/>
</dbReference>
<dbReference type="InterPro" id="IPR036390">
    <property type="entry name" value="WH_DNA-bd_sf"/>
</dbReference>
<feature type="domain" description="HTH marR-type" evidence="1">
    <location>
        <begin position="22"/>
        <end position="156"/>
    </location>
</feature>
<sequence length="161" mass="17899">MSAQSNDTTLDQQLADVCLLRPKSLARLTNLLKKDIDLRLGEALEQRGYTDFKLGDMALVANIDVHGTINNELARKARITKQAMSKVVKSLETAGYIYTSKDASDARASIVYLTDKGKHLLLDTNACLAEIRRHYTSLMGEKDMEKLVALLCKLNSALHTF</sequence>
<organism evidence="2 3">
    <name type="scientific">Chitinophaga parva</name>
    <dbReference type="NCBI Taxonomy" id="2169414"/>
    <lineage>
        <taxon>Bacteria</taxon>
        <taxon>Pseudomonadati</taxon>
        <taxon>Bacteroidota</taxon>
        <taxon>Chitinophagia</taxon>
        <taxon>Chitinophagales</taxon>
        <taxon>Chitinophagaceae</taxon>
        <taxon>Chitinophaga</taxon>
    </lineage>
</organism>
<comment type="caution">
    <text evidence="2">The sequence shown here is derived from an EMBL/GenBank/DDBJ whole genome shotgun (WGS) entry which is preliminary data.</text>
</comment>
<dbReference type="GO" id="GO:0006950">
    <property type="term" value="P:response to stress"/>
    <property type="evidence" value="ECO:0007669"/>
    <property type="project" value="TreeGrafter"/>
</dbReference>
<dbReference type="Proteomes" id="UP000244450">
    <property type="component" value="Unassembled WGS sequence"/>
</dbReference>
<dbReference type="RefSeq" id="WP_108686614.1">
    <property type="nucleotide sequence ID" value="NZ_QCYK01000002.1"/>
</dbReference>
<gene>
    <name evidence="2" type="ORF">DCC81_10570</name>
</gene>